<name>A0A3S4R2E4_9ACTO</name>
<dbReference type="InterPro" id="IPR000835">
    <property type="entry name" value="HTH_MarR-typ"/>
</dbReference>
<dbReference type="GO" id="GO:0003700">
    <property type="term" value="F:DNA-binding transcription factor activity"/>
    <property type="evidence" value="ECO:0007669"/>
    <property type="project" value="InterPro"/>
</dbReference>
<gene>
    <name evidence="3" type="ORF">NCTC11636_02327</name>
</gene>
<proteinExistence type="predicted"/>
<accession>A0A3S4R2E4</accession>
<dbReference type="PANTHER" id="PTHR33164:SF99">
    <property type="entry name" value="MARR FAMILY REGULATORY PROTEIN"/>
    <property type="match status" value="1"/>
</dbReference>
<evidence type="ECO:0000313" key="4">
    <source>
        <dbReference type="Proteomes" id="UP000266895"/>
    </source>
</evidence>
<protein>
    <submittedName>
        <fullName evidence="3">Transcriptional repressor MprA</fullName>
    </submittedName>
</protein>
<dbReference type="PRINTS" id="PR00598">
    <property type="entry name" value="HTHMARR"/>
</dbReference>
<dbReference type="EMBL" id="LR134350">
    <property type="protein sequence ID" value="VEG29855.1"/>
    <property type="molecule type" value="Genomic_DNA"/>
</dbReference>
<dbReference type="InterPro" id="IPR036388">
    <property type="entry name" value="WH-like_DNA-bd_sf"/>
</dbReference>
<dbReference type="Pfam" id="PF01047">
    <property type="entry name" value="MarR"/>
    <property type="match status" value="1"/>
</dbReference>
<feature type="region of interest" description="Disordered" evidence="1">
    <location>
        <begin position="1"/>
        <end position="42"/>
    </location>
</feature>
<feature type="compositionally biased region" description="Low complexity" evidence="1">
    <location>
        <begin position="11"/>
        <end position="34"/>
    </location>
</feature>
<dbReference type="InterPro" id="IPR039422">
    <property type="entry name" value="MarR/SlyA-like"/>
</dbReference>
<feature type="domain" description="HTH marR-type" evidence="2">
    <location>
        <begin position="49"/>
        <end position="185"/>
    </location>
</feature>
<dbReference type="PROSITE" id="PS50995">
    <property type="entry name" value="HTH_MARR_2"/>
    <property type="match status" value="1"/>
</dbReference>
<dbReference type="Proteomes" id="UP000266895">
    <property type="component" value="Chromosome"/>
</dbReference>
<dbReference type="SUPFAM" id="SSF46785">
    <property type="entry name" value="Winged helix' DNA-binding domain"/>
    <property type="match status" value="1"/>
</dbReference>
<dbReference type="AlphaFoldDB" id="A0A3S4R2E4"/>
<dbReference type="GO" id="GO:0006950">
    <property type="term" value="P:response to stress"/>
    <property type="evidence" value="ECO:0007669"/>
    <property type="project" value="TreeGrafter"/>
</dbReference>
<dbReference type="PANTHER" id="PTHR33164">
    <property type="entry name" value="TRANSCRIPTIONAL REGULATOR, MARR FAMILY"/>
    <property type="match status" value="1"/>
</dbReference>
<evidence type="ECO:0000313" key="3">
    <source>
        <dbReference type="EMBL" id="VEG29855.1"/>
    </source>
</evidence>
<organism evidence="3 4">
    <name type="scientific">Actinomyces howellii</name>
    <dbReference type="NCBI Taxonomy" id="52771"/>
    <lineage>
        <taxon>Bacteria</taxon>
        <taxon>Bacillati</taxon>
        <taxon>Actinomycetota</taxon>
        <taxon>Actinomycetes</taxon>
        <taxon>Actinomycetales</taxon>
        <taxon>Actinomycetaceae</taxon>
        <taxon>Actinomyces</taxon>
    </lineage>
</organism>
<dbReference type="InterPro" id="IPR036390">
    <property type="entry name" value="WH_DNA-bd_sf"/>
</dbReference>
<dbReference type="Gene3D" id="1.10.10.10">
    <property type="entry name" value="Winged helix-like DNA-binding domain superfamily/Winged helix DNA-binding domain"/>
    <property type="match status" value="1"/>
</dbReference>
<evidence type="ECO:0000259" key="2">
    <source>
        <dbReference type="PROSITE" id="PS50995"/>
    </source>
</evidence>
<dbReference type="KEGG" id="ahw:NCTC11636_02327"/>
<reference evidence="3 4" key="1">
    <citation type="submission" date="2018-12" db="EMBL/GenBank/DDBJ databases">
        <authorList>
            <consortium name="Pathogen Informatics"/>
        </authorList>
    </citation>
    <scope>NUCLEOTIDE SEQUENCE [LARGE SCALE GENOMIC DNA]</scope>
    <source>
        <strain evidence="3 4">NCTC11636</strain>
    </source>
</reference>
<evidence type="ECO:0000256" key="1">
    <source>
        <dbReference type="SAM" id="MobiDB-lite"/>
    </source>
</evidence>
<keyword evidence="4" id="KW-1185">Reference proteome</keyword>
<dbReference type="OrthoDB" id="8635520at2"/>
<dbReference type="SMART" id="SM00347">
    <property type="entry name" value="HTH_MARR"/>
    <property type="match status" value="1"/>
</dbReference>
<sequence length="190" mass="20515">MSAQVSESASGCGQEPEGQGCGQEPAGQGCGQEPAPGCGDPRRRLDAVEMAAWRAFLTTSTAVTARLNQELMAAQGISMHEYEILVRLSEAPEHRLRMSVLAETMAHSRSRLTHTVGRLEKEGYVLRAACADDRRGVHCELTQEGLAFLRQAAPVHLEGVRRHVIDRLSRDQLLALSSILSALGQDDAAS</sequence>